<keyword evidence="2" id="KW-1185">Reference proteome</keyword>
<dbReference type="EMBL" id="CM023479">
    <property type="protein sequence ID" value="KAH7975026.1"/>
    <property type="molecule type" value="Genomic_DNA"/>
</dbReference>
<organism evidence="1 2">
    <name type="scientific">Dermacentor silvarum</name>
    <name type="common">Tick</name>
    <dbReference type="NCBI Taxonomy" id="543639"/>
    <lineage>
        <taxon>Eukaryota</taxon>
        <taxon>Metazoa</taxon>
        <taxon>Ecdysozoa</taxon>
        <taxon>Arthropoda</taxon>
        <taxon>Chelicerata</taxon>
        <taxon>Arachnida</taxon>
        <taxon>Acari</taxon>
        <taxon>Parasitiformes</taxon>
        <taxon>Ixodida</taxon>
        <taxon>Ixodoidea</taxon>
        <taxon>Ixodidae</taxon>
        <taxon>Rhipicephalinae</taxon>
        <taxon>Dermacentor</taxon>
    </lineage>
</organism>
<reference evidence="1" key="1">
    <citation type="submission" date="2020-05" db="EMBL/GenBank/DDBJ databases">
        <title>Large-scale comparative analyses of tick genomes elucidate their genetic diversity and vector capacities.</title>
        <authorList>
            <person name="Jia N."/>
            <person name="Wang J."/>
            <person name="Shi W."/>
            <person name="Du L."/>
            <person name="Sun Y."/>
            <person name="Zhan W."/>
            <person name="Jiang J."/>
            <person name="Wang Q."/>
            <person name="Zhang B."/>
            <person name="Ji P."/>
            <person name="Sakyi L.B."/>
            <person name="Cui X."/>
            <person name="Yuan T."/>
            <person name="Jiang B."/>
            <person name="Yang W."/>
            <person name="Lam T.T.-Y."/>
            <person name="Chang Q."/>
            <person name="Ding S."/>
            <person name="Wang X."/>
            <person name="Zhu J."/>
            <person name="Ruan X."/>
            <person name="Zhao L."/>
            <person name="Wei J."/>
            <person name="Que T."/>
            <person name="Du C."/>
            <person name="Cheng J."/>
            <person name="Dai P."/>
            <person name="Han X."/>
            <person name="Huang E."/>
            <person name="Gao Y."/>
            <person name="Liu J."/>
            <person name="Shao H."/>
            <person name="Ye R."/>
            <person name="Li L."/>
            <person name="Wei W."/>
            <person name="Wang X."/>
            <person name="Wang C."/>
            <person name="Yang T."/>
            <person name="Huo Q."/>
            <person name="Li W."/>
            <person name="Guo W."/>
            <person name="Chen H."/>
            <person name="Zhou L."/>
            <person name="Ni X."/>
            <person name="Tian J."/>
            <person name="Zhou Y."/>
            <person name="Sheng Y."/>
            <person name="Liu T."/>
            <person name="Pan Y."/>
            <person name="Xia L."/>
            <person name="Li J."/>
            <person name="Zhao F."/>
            <person name="Cao W."/>
        </authorList>
    </citation>
    <scope>NUCLEOTIDE SEQUENCE</scope>
    <source>
        <strain evidence="1">Dsil-2018</strain>
    </source>
</reference>
<accession>A0ACB8DRM0</accession>
<dbReference type="Proteomes" id="UP000821865">
    <property type="component" value="Chromosome 10"/>
</dbReference>
<gene>
    <name evidence="1" type="ORF">HPB49_022872</name>
</gene>
<evidence type="ECO:0000313" key="1">
    <source>
        <dbReference type="EMBL" id="KAH7975026.1"/>
    </source>
</evidence>
<proteinExistence type="predicted"/>
<comment type="caution">
    <text evidence="1">The sequence shown here is derived from an EMBL/GenBank/DDBJ whole genome shotgun (WGS) entry which is preliminary data.</text>
</comment>
<name>A0ACB8DRM0_DERSI</name>
<protein>
    <submittedName>
        <fullName evidence="1">Uncharacterized protein</fullName>
    </submittedName>
</protein>
<evidence type="ECO:0000313" key="2">
    <source>
        <dbReference type="Proteomes" id="UP000821865"/>
    </source>
</evidence>
<sequence length="235" mass="25508">MGASVAGDDLLTELFMEDFGWQPAVFRRAANKDTHARRLVTKVDIVRPKPGVSAGARQIGDRLKRQIIKAALMPPLRKEDAKIIICPRRGLHVAMVGATTVGRAIMEAEGIEDAMAGVNVIFPNLQQNSVGVSPPDREHATRYTRIKAIEMANKSYKVSACEAALQYTCKGMIRGVSLDDGPVAPERSIVKERNPLALGAKRIKYTGTLIVAFDGMKVPNFVRYGAAIGAMLLVP</sequence>